<keyword evidence="4 6" id="KW-1133">Transmembrane helix</keyword>
<feature type="transmembrane region" description="Helical" evidence="6">
    <location>
        <begin position="162"/>
        <end position="180"/>
    </location>
</feature>
<proteinExistence type="inferred from homology"/>
<dbReference type="InterPro" id="IPR015414">
    <property type="entry name" value="TMEM64"/>
</dbReference>
<accession>A0AAU8HRI8</accession>
<dbReference type="PANTHER" id="PTHR12677:SF59">
    <property type="entry name" value="GOLGI APPARATUS MEMBRANE PROTEIN TVP38-RELATED"/>
    <property type="match status" value="1"/>
</dbReference>
<feature type="transmembrane region" description="Helical" evidence="6">
    <location>
        <begin position="83"/>
        <end position="101"/>
    </location>
</feature>
<dbReference type="PANTHER" id="PTHR12677">
    <property type="entry name" value="GOLGI APPARATUS MEMBRANE PROTEIN TVP38-RELATED"/>
    <property type="match status" value="1"/>
</dbReference>
<protein>
    <recommendedName>
        <fullName evidence="6">TVP38/TMEM64 family membrane protein</fullName>
    </recommendedName>
</protein>
<dbReference type="AlphaFoldDB" id="A0AAU8HRI8"/>
<feature type="domain" description="VTT" evidence="7">
    <location>
        <begin position="64"/>
        <end position="181"/>
    </location>
</feature>
<reference evidence="8" key="2">
    <citation type="submission" date="2024-06" db="EMBL/GenBank/DDBJ databases">
        <authorList>
            <person name="Petrova K.O."/>
            <person name="Toshchakov S.V."/>
            <person name="Boltjanskaja Y.V."/>
            <person name="Kevbrin V.V."/>
        </authorList>
    </citation>
    <scope>NUCLEOTIDE SEQUENCE</scope>
    <source>
        <strain evidence="8">Z-710</strain>
    </source>
</reference>
<comment type="similarity">
    <text evidence="6">Belongs to the TVP38/TMEM64 family.</text>
</comment>
<dbReference type="EMBL" id="CP159485">
    <property type="protein sequence ID" value="XCI28180.1"/>
    <property type="molecule type" value="Genomic_DNA"/>
</dbReference>
<comment type="subcellular location">
    <subcellularLocation>
        <location evidence="1 6">Cell membrane</location>
        <topology evidence="1 6">Multi-pass membrane protein</topology>
    </subcellularLocation>
</comment>
<keyword evidence="5 6" id="KW-0472">Membrane</keyword>
<dbReference type="RefSeq" id="WP_353892757.1">
    <property type="nucleotide sequence ID" value="NZ_CP159485.1"/>
</dbReference>
<dbReference type="Pfam" id="PF09335">
    <property type="entry name" value="VTT_dom"/>
    <property type="match status" value="1"/>
</dbReference>
<feature type="transmembrane region" description="Helical" evidence="6">
    <location>
        <begin position="192"/>
        <end position="211"/>
    </location>
</feature>
<feature type="transmembrane region" description="Helical" evidence="6">
    <location>
        <begin position="50"/>
        <end position="71"/>
    </location>
</feature>
<evidence type="ECO:0000256" key="2">
    <source>
        <dbReference type="ARBA" id="ARBA00022475"/>
    </source>
</evidence>
<evidence type="ECO:0000256" key="1">
    <source>
        <dbReference type="ARBA" id="ARBA00004651"/>
    </source>
</evidence>
<gene>
    <name evidence="8" type="ORF">PRVXH_002130</name>
</gene>
<evidence type="ECO:0000259" key="7">
    <source>
        <dbReference type="Pfam" id="PF09335"/>
    </source>
</evidence>
<reference evidence="8" key="1">
    <citation type="journal article" date="2018" name="Antonie Van Leeuwenhoek">
        <title>Proteinivorax hydrogeniformans sp. nov., an anaerobic, haloalkaliphilic bacterium fermenting proteinaceous compounds with high hydrogen production.</title>
        <authorList>
            <person name="Boltyanskaya Y."/>
            <person name="Detkova E."/>
            <person name="Pimenov N."/>
            <person name="Kevbrin V."/>
        </authorList>
    </citation>
    <scope>NUCLEOTIDE SEQUENCE</scope>
    <source>
        <strain evidence="8">Z-710</strain>
    </source>
</reference>
<dbReference type="InterPro" id="IPR032816">
    <property type="entry name" value="VTT_dom"/>
</dbReference>
<evidence type="ECO:0000256" key="6">
    <source>
        <dbReference type="RuleBase" id="RU366058"/>
    </source>
</evidence>
<evidence type="ECO:0000256" key="4">
    <source>
        <dbReference type="ARBA" id="ARBA00022989"/>
    </source>
</evidence>
<keyword evidence="3 6" id="KW-0812">Transmembrane</keyword>
<sequence>MKKFINKFKYAIVLSIIFIFALYVISHSRGNMENLTEFFYQQRTNPWTPFIYIFVYVSFVLISLPASALTLLAGPLFGFFRGLIYVLIGFNLSAHLCFIIARKLGKEKVEKFIDANGKIKKYSDKIGEHGFMVMLYLRLIPIFPYALLNYVSGLSVISFKEYALATFLGKLPFLAVMVYFSTSVADAKENPLGVVISIALMCVMLLFVNVIRKKTKIVE</sequence>
<organism evidence="8">
    <name type="scientific">Proteinivorax hydrogeniformans</name>
    <dbReference type="NCBI Taxonomy" id="1826727"/>
    <lineage>
        <taxon>Bacteria</taxon>
        <taxon>Bacillati</taxon>
        <taxon>Bacillota</taxon>
        <taxon>Clostridia</taxon>
        <taxon>Eubacteriales</taxon>
        <taxon>Proteinivoracaceae</taxon>
        <taxon>Proteinivorax</taxon>
    </lineage>
</organism>
<name>A0AAU8HRI8_9FIRM</name>
<evidence type="ECO:0000256" key="3">
    <source>
        <dbReference type="ARBA" id="ARBA00022692"/>
    </source>
</evidence>
<evidence type="ECO:0000256" key="5">
    <source>
        <dbReference type="ARBA" id="ARBA00023136"/>
    </source>
</evidence>
<feature type="transmembrane region" description="Helical" evidence="6">
    <location>
        <begin position="131"/>
        <end position="150"/>
    </location>
</feature>
<evidence type="ECO:0000313" key="8">
    <source>
        <dbReference type="EMBL" id="XCI28180.1"/>
    </source>
</evidence>
<dbReference type="GO" id="GO:0005886">
    <property type="term" value="C:plasma membrane"/>
    <property type="evidence" value="ECO:0007669"/>
    <property type="project" value="UniProtKB-SubCell"/>
</dbReference>
<keyword evidence="2 6" id="KW-1003">Cell membrane</keyword>